<organism evidence="8 9">
    <name type="scientific">Thermocrispum agreste</name>
    <dbReference type="NCBI Taxonomy" id="37925"/>
    <lineage>
        <taxon>Bacteria</taxon>
        <taxon>Bacillati</taxon>
        <taxon>Actinomycetota</taxon>
        <taxon>Actinomycetes</taxon>
        <taxon>Pseudonocardiales</taxon>
        <taxon>Pseudonocardiaceae</taxon>
        <taxon>Thermocrispum</taxon>
    </lineage>
</organism>
<evidence type="ECO:0000256" key="4">
    <source>
        <dbReference type="ARBA" id="ARBA00022989"/>
    </source>
</evidence>
<dbReference type="GO" id="GO:0005886">
    <property type="term" value="C:plasma membrane"/>
    <property type="evidence" value="ECO:0007669"/>
    <property type="project" value="UniProtKB-SubCell"/>
</dbReference>
<evidence type="ECO:0000313" key="9">
    <source>
        <dbReference type="Proteomes" id="UP000249324"/>
    </source>
</evidence>
<feature type="transmembrane region" description="Helical" evidence="6">
    <location>
        <begin position="129"/>
        <end position="148"/>
    </location>
</feature>
<dbReference type="EMBL" id="QGUI02000130">
    <property type="protein sequence ID" value="MFO7192786.1"/>
    <property type="molecule type" value="Genomic_DNA"/>
</dbReference>
<dbReference type="InterPro" id="IPR020846">
    <property type="entry name" value="MFS_dom"/>
</dbReference>
<gene>
    <name evidence="8" type="ORF">DIU77_011145</name>
</gene>
<dbReference type="InterPro" id="IPR036259">
    <property type="entry name" value="MFS_trans_sf"/>
</dbReference>
<dbReference type="PROSITE" id="PS00216">
    <property type="entry name" value="SUGAR_TRANSPORT_1"/>
    <property type="match status" value="1"/>
</dbReference>
<dbReference type="InterPro" id="IPR005829">
    <property type="entry name" value="Sugar_transporter_CS"/>
</dbReference>
<comment type="subcellular location">
    <subcellularLocation>
        <location evidence="1">Cell membrane</location>
        <topology evidence="1">Multi-pass membrane protein</topology>
    </subcellularLocation>
</comment>
<comment type="similarity">
    <text evidence="2">Belongs to the major facilitator superfamily. Sugar transporter (TC 2.A.1.1) family.</text>
</comment>
<feature type="transmembrane region" description="Helical" evidence="6">
    <location>
        <begin position="37"/>
        <end position="56"/>
    </location>
</feature>
<name>A0ABD6FHI2_9PSEU</name>
<feature type="transmembrane region" description="Helical" evidence="6">
    <location>
        <begin position="68"/>
        <end position="86"/>
    </location>
</feature>
<dbReference type="Proteomes" id="UP000249324">
    <property type="component" value="Unassembled WGS sequence"/>
</dbReference>
<dbReference type="PROSITE" id="PS00217">
    <property type="entry name" value="SUGAR_TRANSPORT_2"/>
    <property type="match status" value="1"/>
</dbReference>
<dbReference type="InterPro" id="IPR005828">
    <property type="entry name" value="MFS_sugar_transport-like"/>
</dbReference>
<dbReference type="PROSITE" id="PS50850">
    <property type="entry name" value="MFS"/>
    <property type="match status" value="1"/>
</dbReference>
<reference evidence="8 9" key="1">
    <citation type="journal article" date="2021" name="BMC Genomics">
        <title>Genome-resolved metagenome and metatranscriptome analyses of thermophilic composting reveal key bacterial players and their metabolic interactions.</title>
        <authorList>
            <person name="Braga L.P.P."/>
            <person name="Pereira R.V."/>
            <person name="Martins L.F."/>
            <person name="Moura L.M.S."/>
            <person name="Sanchez F.B."/>
            <person name="Patane J.S.L."/>
            <person name="da Silva A.M."/>
            <person name="Setubal J.C."/>
        </authorList>
    </citation>
    <scope>NUCLEOTIDE SEQUENCE [LARGE SCALE GENOMIC DNA]</scope>
    <source>
        <strain evidence="8">ZC4RG45</strain>
    </source>
</reference>
<evidence type="ECO:0000256" key="1">
    <source>
        <dbReference type="ARBA" id="ARBA00004651"/>
    </source>
</evidence>
<feature type="transmembrane region" description="Helical" evidence="6">
    <location>
        <begin position="391"/>
        <end position="410"/>
    </location>
</feature>
<evidence type="ECO:0000313" key="8">
    <source>
        <dbReference type="EMBL" id="MFO7192786.1"/>
    </source>
</evidence>
<proteinExistence type="inferred from homology"/>
<protein>
    <submittedName>
        <fullName evidence="8">MFS transporter</fullName>
    </submittedName>
</protein>
<keyword evidence="4 6" id="KW-1133">Transmembrane helix</keyword>
<evidence type="ECO:0000256" key="5">
    <source>
        <dbReference type="ARBA" id="ARBA00023136"/>
    </source>
</evidence>
<dbReference type="Pfam" id="PF00083">
    <property type="entry name" value="Sugar_tr"/>
    <property type="match status" value="1"/>
</dbReference>
<keyword evidence="3 6" id="KW-0812">Transmembrane</keyword>
<accession>A0ABD6FHI2</accession>
<evidence type="ECO:0000256" key="6">
    <source>
        <dbReference type="SAM" id="Phobius"/>
    </source>
</evidence>
<feature type="transmembrane region" description="Helical" evidence="6">
    <location>
        <begin position="324"/>
        <end position="347"/>
    </location>
</feature>
<evidence type="ECO:0000256" key="2">
    <source>
        <dbReference type="ARBA" id="ARBA00010992"/>
    </source>
</evidence>
<feature type="transmembrane region" description="Helical" evidence="6">
    <location>
        <begin position="92"/>
        <end position="117"/>
    </location>
</feature>
<dbReference type="PANTHER" id="PTHR48022:SF2">
    <property type="entry name" value="PLASTIDIC GLUCOSE TRANSPORTER 4"/>
    <property type="match status" value="1"/>
</dbReference>
<dbReference type="Gene3D" id="1.20.1250.20">
    <property type="entry name" value="MFS general substrate transporter like domains"/>
    <property type="match status" value="1"/>
</dbReference>
<feature type="transmembrane region" description="Helical" evidence="6">
    <location>
        <begin position="237"/>
        <end position="256"/>
    </location>
</feature>
<dbReference type="SUPFAM" id="SSF103473">
    <property type="entry name" value="MFS general substrate transporter"/>
    <property type="match status" value="1"/>
</dbReference>
<dbReference type="InterPro" id="IPR050360">
    <property type="entry name" value="MFS_Sugar_Transporters"/>
</dbReference>
<feature type="transmembrane region" description="Helical" evidence="6">
    <location>
        <begin position="271"/>
        <end position="293"/>
    </location>
</feature>
<sequence>MVLLSAGGPFVDGYVLTNIGVVSALIQQQLRLDETELGLVGAAALVGLFVGGLAFGRVTDIIGRKLMYTVDLAALAIGSALCLFVQEGWQLIVLRLVLGIAIGADYPIATAILSEWLPRKERGRAMGQLMAWWFTGACAATVVGYGMVELLGDDSWRWVLASAAVPTVVVMIARRHAPESPRWLVANGERDKAREVISTSLGHECTDAELDALISDESPSGMTFWSAFKSGYLKRTLFVSLFWTFQIIPLFALYTYGPTILAAFKISEQSLLGQVLISVVFLVGLFPAIWLIDRIGRRRLIIYSFALMTVPLAVLGVVPDAAPWVVVVAFCAYALFSGGPNILEWAYPTELFPTEIRGTAVGIATSASRIGAAIGTYLLPYSLTHLGLGTTMMLGAVITAAGLLVCIAWAPETKGRTLGEAARVDARPMADPQTAIG</sequence>
<keyword evidence="5 6" id="KW-0472">Membrane</keyword>
<evidence type="ECO:0000256" key="3">
    <source>
        <dbReference type="ARBA" id="ARBA00022692"/>
    </source>
</evidence>
<dbReference type="CDD" id="cd17316">
    <property type="entry name" value="MFS_SV2_like"/>
    <property type="match status" value="1"/>
</dbReference>
<evidence type="ECO:0000259" key="7">
    <source>
        <dbReference type="PROSITE" id="PS50850"/>
    </source>
</evidence>
<feature type="domain" description="Major facilitator superfamily (MFS) profile" evidence="7">
    <location>
        <begin position="1"/>
        <end position="414"/>
    </location>
</feature>
<comment type="caution">
    <text evidence="8">The sequence shown here is derived from an EMBL/GenBank/DDBJ whole genome shotgun (WGS) entry which is preliminary data.</text>
</comment>
<feature type="transmembrane region" description="Helical" evidence="6">
    <location>
        <begin position="300"/>
        <end position="318"/>
    </location>
</feature>
<dbReference type="AlphaFoldDB" id="A0ABD6FHI2"/>
<dbReference type="PANTHER" id="PTHR48022">
    <property type="entry name" value="PLASTIDIC GLUCOSE TRANSPORTER 4"/>
    <property type="match status" value="1"/>
</dbReference>
<feature type="transmembrane region" description="Helical" evidence="6">
    <location>
        <begin position="359"/>
        <end position="379"/>
    </location>
</feature>